<dbReference type="InterPro" id="IPR043128">
    <property type="entry name" value="Rev_trsase/Diguanyl_cyclase"/>
</dbReference>
<feature type="domain" description="HAMP" evidence="5">
    <location>
        <begin position="332"/>
        <end position="385"/>
    </location>
</feature>
<sequence>MNLRPRFLLLTTILIALTGAGLWLLTQQIALGVMQEWALRHFETQVKLEKTRTLQPIIREVTLARQFADSQVLRAWARAPDDKTLKAQALAEMENFRHNFADQSYFVALRESGDYYHNNANNEFAGAEYRYTLHADNPNDRWFYSIIEQNRDIHLNVNPDIPLGVTKLWIDVLLRDGDKILGVVGSGLDLTTFIEQVVSQTEAGISNLFFDHEGAIQVSRDPSQIDFASITKQARDKKTIQQLLSDPLERAQLQALLPQVMHNPGEVGSLYLTIDQQRYLAGVIYLPEIDWYEITLLELDTLLPLSTFNSIFVVSGVFLLLALLLFHLALNRYILNPLALLERAISQLRSGQHTVPLLPRHSSGEVGRLLRHFQEMAAATLLTRKQLEQKVQERTEALERLTQTDALTGLLNRRGMTQQLSLEHQRLQREGEPFGLIWLDLDHFKGINDRYGHASGDQALMTTANIITDVLRPYDHAARWGGDEFLILIRTDDQQLLDQLGERLCQAVAAQQEVLDQQQQPIALTLSAGSYLARNHDSLESILAAADQALYQAKRHGRNHHRSAT</sequence>
<reference evidence="7" key="2">
    <citation type="submission" date="2022-08" db="EMBL/GenBank/DDBJ databases">
        <authorList>
            <person name="Dong C."/>
        </authorList>
    </citation>
    <scope>NUCLEOTIDE SEQUENCE</scope>
    <source>
        <strain evidence="7">59MF3M-4</strain>
    </source>
</reference>
<dbReference type="GO" id="GO:0016020">
    <property type="term" value="C:membrane"/>
    <property type="evidence" value="ECO:0007669"/>
    <property type="project" value="InterPro"/>
</dbReference>
<dbReference type="Pfam" id="PF00672">
    <property type="entry name" value="HAMP"/>
    <property type="match status" value="1"/>
</dbReference>
<dbReference type="PROSITE" id="PS50887">
    <property type="entry name" value="GGDEF"/>
    <property type="match status" value="1"/>
</dbReference>
<feature type="transmembrane region" description="Helical" evidence="4">
    <location>
        <begin position="311"/>
        <end position="330"/>
    </location>
</feature>
<evidence type="ECO:0000313" key="8">
    <source>
        <dbReference type="Proteomes" id="UP001147830"/>
    </source>
</evidence>
<comment type="catalytic activity">
    <reaction evidence="3">
        <text>2 GTP = 3',3'-c-di-GMP + 2 diphosphate</text>
        <dbReference type="Rhea" id="RHEA:24898"/>
        <dbReference type="ChEBI" id="CHEBI:33019"/>
        <dbReference type="ChEBI" id="CHEBI:37565"/>
        <dbReference type="ChEBI" id="CHEBI:58805"/>
        <dbReference type="EC" id="2.7.7.65"/>
    </reaction>
</comment>
<dbReference type="SUPFAM" id="SSF55073">
    <property type="entry name" value="Nucleotide cyclase"/>
    <property type="match status" value="1"/>
</dbReference>
<keyword evidence="4" id="KW-0472">Membrane</keyword>
<comment type="cofactor">
    <cofactor evidence="1">
        <name>Mg(2+)</name>
        <dbReference type="ChEBI" id="CHEBI:18420"/>
    </cofactor>
</comment>
<evidence type="ECO:0000256" key="2">
    <source>
        <dbReference type="ARBA" id="ARBA00012528"/>
    </source>
</evidence>
<accession>A0A9X2WFJ6</accession>
<evidence type="ECO:0000256" key="3">
    <source>
        <dbReference type="ARBA" id="ARBA00034247"/>
    </source>
</evidence>
<dbReference type="EMBL" id="JAOANI010000015">
    <property type="protein sequence ID" value="MCT7359354.1"/>
    <property type="molecule type" value="Genomic_DNA"/>
</dbReference>
<keyword evidence="8" id="KW-1185">Reference proteome</keyword>
<dbReference type="FunFam" id="3.30.70.270:FF:000001">
    <property type="entry name" value="Diguanylate cyclase domain protein"/>
    <property type="match status" value="1"/>
</dbReference>
<dbReference type="Gene3D" id="6.10.340.10">
    <property type="match status" value="1"/>
</dbReference>
<comment type="caution">
    <text evidence="7">The sequence shown here is derived from an EMBL/GenBank/DDBJ whole genome shotgun (WGS) entry which is preliminary data.</text>
</comment>
<organism evidence="7 8">
    <name type="scientific">Thalassolituus pacificus</name>
    <dbReference type="NCBI Taxonomy" id="2975440"/>
    <lineage>
        <taxon>Bacteria</taxon>
        <taxon>Pseudomonadati</taxon>
        <taxon>Pseudomonadota</taxon>
        <taxon>Gammaproteobacteria</taxon>
        <taxon>Oceanospirillales</taxon>
        <taxon>Oceanospirillaceae</taxon>
        <taxon>Thalassolituus</taxon>
    </lineage>
</organism>
<proteinExistence type="predicted"/>
<evidence type="ECO:0000259" key="6">
    <source>
        <dbReference type="PROSITE" id="PS50887"/>
    </source>
</evidence>
<evidence type="ECO:0000313" key="7">
    <source>
        <dbReference type="EMBL" id="MCT7359354.1"/>
    </source>
</evidence>
<dbReference type="InterPro" id="IPR050469">
    <property type="entry name" value="Diguanylate_Cyclase"/>
</dbReference>
<dbReference type="SUPFAM" id="SSF158472">
    <property type="entry name" value="HAMP domain-like"/>
    <property type="match status" value="1"/>
</dbReference>
<name>A0A9X2WFJ6_9GAMM</name>
<reference evidence="7" key="1">
    <citation type="journal article" date="2022" name="Front. Microbiol.">
        <title>Genome-based taxonomic rearrangement of Oceanobacter-related bacteria including the description of Thalassolituus hydrocarbonoclasticus sp. nov. and Thalassolituus pacificus sp. nov. and emended description of the genus Thalassolituus.</title>
        <authorList>
            <person name="Dong C."/>
            <person name="Wei L."/>
            <person name="Wang J."/>
            <person name="Lai Q."/>
            <person name="Huang Z."/>
            <person name="Shao Z."/>
        </authorList>
    </citation>
    <scope>NUCLEOTIDE SEQUENCE</scope>
    <source>
        <strain evidence="7">59MF3M-4</strain>
    </source>
</reference>
<protein>
    <recommendedName>
        <fullName evidence="2">diguanylate cyclase</fullName>
        <ecNumber evidence="2">2.7.7.65</ecNumber>
    </recommendedName>
</protein>
<dbReference type="NCBIfam" id="TIGR00254">
    <property type="entry name" value="GGDEF"/>
    <property type="match status" value="1"/>
</dbReference>
<dbReference type="RefSeq" id="WP_260976218.1">
    <property type="nucleotide sequence ID" value="NZ_JAOANI010000015.1"/>
</dbReference>
<dbReference type="EC" id="2.7.7.65" evidence="2"/>
<dbReference type="Pfam" id="PF00990">
    <property type="entry name" value="GGDEF"/>
    <property type="match status" value="1"/>
</dbReference>
<feature type="domain" description="GGDEF" evidence="6">
    <location>
        <begin position="432"/>
        <end position="565"/>
    </location>
</feature>
<keyword evidence="4" id="KW-1133">Transmembrane helix</keyword>
<gene>
    <name evidence="7" type="ORF">NYR02_10005</name>
</gene>
<dbReference type="SMART" id="SM00267">
    <property type="entry name" value="GGDEF"/>
    <property type="match status" value="1"/>
</dbReference>
<evidence type="ECO:0000259" key="5">
    <source>
        <dbReference type="PROSITE" id="PS50885"/>
    </source>
</evidence>
<dbReference type="Gene3D" id="3.30.70.270">
    <property type="match status" value="1"/>
</dbReference>
<dbReference type="GO" id="GO:0007165">
    <property type="term" value="P:signal transduction"/>
    <property type="evidence" value="ECO:0007669"/>
    <property type="project" value="InterPro"/>
</dbReference>
<dbReference type="GO" id="GO:0052621">
    <property type="term" value="F:diguanylate cyclase activity"/>
    <property type="evidence" value="ECO:0007669"/>
    <property type="project" value="UniProtKB-EC"/>
</dbReference>
<dbReference type="InterPro" id="IPR029787">
    <property type="entry name" value="Nucleotide_cyclase"/>
</dbReference>
<dbReference type="Proteomes" id="UP001147830">
    <property type="component" value="Unassembled WGS sequence"/>
</dbReference>
<evidence type="ECO:0000256" key="1">
    <source>
        <dbReference type="ARBA" id="ARBA00001946"/>
    </source>
</evidence>
<dbReference type="PANTHER" id="PTHR45138">
    <property type="entry name" value="REGULATORY COMPONENTS OF SENSORY TRANSDUCTION SYSTEM"/>
    <property type="match status" value="1"/>
</dbReference>
<evidence type="ECO:0000256" key="4">
    <source>
        <dbReference type="SAM" id="Phobius"/>
    </source>
</evidence>
<dbReference type="InterPro" id="IPR003660">
    <property type="entry name" value="HAMP_dom"/>
</dbReference>
<dbReference type="AlphaFoldDB" id="A0A9X2WFJ6"/>
<dbReference type="CDD" id="cd01949">
    <property type="entry name" value="GGDEF"/>
    <property type="match status" value="1"/>
</dbReference>
<keyword evidence="4" id="KW-0812">Transmembrane</keyword>
<dbReference type="PROSITE" id="PS50885">
    <property type="entry name" value="HAMP"/>
    <property type="match status" value="1"/>
</dbReference>
<dbReference type="SMART" id="SM00304">
    <property type="entry name" value="HAMP"/>
    <property type="match status" value="1"/>
</dbReference>
<dbReference type="PANTHER" id="PTHR45138:SF9">
    <property type="entry name" value="DIGUANYLATE CYCLASE DGCM-RELATED"/>
    <property type="match status" value="1"/>
</dbReference>
<dbReference type="InterPro" id="IPR000160">
    <property type="entry name" value="GGDEF_dom"/>
</dbReference>
<dbReference type="CDD" id="cd06225">
    <property type="entry name" value="HAMP"/>
    <property type="match status" value="1"/>
</dbReference>